<protein>
    <submittedName>
        <fullName evidence="1">Uncharacterized protein</fullName>
    </submittedName>
</protein>
<dbReference type="EMBL" id="BARV01044089">
    <property type="protein sequence ID" value="GAI69038.1"/>
    <property type="molecule type" value="Genomic_DNA"/>
</dbReference>
<evidence type="ECO:0000313" key="1">
    <source>
        <dbReference type="EMBL" id="GAI69038.1"/>
    </source>
</evidence>
<organism evidence="1">
    <name type="scientific">marine sediment metagenome</name>
    <dbReference type="NCBI Taxonomy" id="412755"/>
    <lineage>
        <taxon>unclassified sequences</taxon>
        <taxon>metagenomes</taxon>
        <taxon>ecological metagenomes</taxon>
    </lineage>
</organism>
<sequence>NEVNVLAMTMWNKIASPAPSSFAQGAGCGVAMTAEKREVYQLTS</sequence>
<comment type="caution">
    <text evidence="1">The sequence shown here is derived from an EMBL/GenBank/DDBJ whole genome shotgun (WGS) entry which is preliminary data.</text>
</comment>
<dbReference type="AlphaFoldDB" id="X1QLD3"/>
<feature type="non-terminal residue" evidence="1">
    <location>
        <position position="1"/>
    </location>
</feature>
<proteinExistence type="predicted"/>
<gene>
    <name evidence="1" type="ORF">S06H3_65460</name>
</gene>
<reference evidence="1" key="1">
    <citation type="journal article" date="2014" name="Front. Microbiol.">
        <title>High frequency of phylogenetically diverse reductive dehalogenase-homologous genes in deep subseafloor sedimentary metagenomes.</title>
        <authorList>
            <person name="Kawai M."/>
            <person name="Futagami T."/>
            <person name="Toyoda A."/>
            <person name="Takaki Y."/>
            <person name="Nishi S."/>
            <person name="Hori S."/>
            <person name="Arai W."/>
            <person name="Tsubouchi T."/>
            <person name="Morono Y."/>
            <person name="Uchiyama I."/>
            <person name="Ito T."/>
            <person name="Fujiyama A."/>
            <person name="Inagaki F."/>
            <person name="Takami H."/>
        </authorList>
    </citation>
    <scope>NUCLEOTIDE SEQUENCE</scope>
    <source>
        <strain evidence="1">Expedition CK06-06</strain>
    </source>
</reference>
<accession>X1QLD3</accession>
<name>X1QLD3_9ZZZZ</name>